<evidence type="ECO:0000256" key="4">
    <source>
        <dbReference type="ARBA" id="ARBA00023163"/>
    </source>
</evidence>
<dbReference type="Pfam" id="PF03704">
    <property type="entry name" value="BTAD"/>
    <property type="match status" value="1"/>
</dbReference>
<dbReference type="SUPFAM" id="SSF46894">
    <property type="entry name" value="C-terminal effector domain of the bipartite response regulators"/>
    <property type="match status" value="1"/>
</dbReference>
<keyword evidence="4" id="KW-0804">Transcription</keyword>
<comment type="caution">
    <text evidence="8">The sequence shown here is derived from an EMBL/GenBank/DDBJ whole genome shotgun (WGS) entry which is preliminary data.</text>
</comment>
<dbReference type="EMBL" id="JBHUCP010000049">
    <property type="protein sequence ID" value="MFD1535102.1"/>
    <property type="molecule type" value="Genomic_DNA"/>
</dbReference>
<evidence type="ECO:0000259" key="7">
    <source>
        <dbReference type="PROSITE" id="PS51755"/>
    </source>
</evidence>
<dbReference type="PROSITE" id="PS51755">
    <property type="entry name" value="OMPR_PHOB"/>
    <property type="match status" value="1"/>
</dbReference>
<dbReference type="InterPro" id="IPR051677">
    <property type="entry name" value="AfsR-DnrI-RedD_regulator"/>
</dbReference>
<dbReference type="InterPro" id="IPR027417">
    <property type="entry name" value="P-loop_NTPase"/>
</dbReference>
<evidence type="ECO:0000313" key="9">
    <source>
        <dbReference type="Proteomes" id="UP001597145"/>
    </source>
</evidence>
<keyword evidence="3 5" id="KW-0238">DNA-binding</keyword>
<evidence type="ECO:0000256" key="5">
    <source>
        <dbReference type="PROSITE-ProRule" id="PRU01091"/>
    </source>
</evidence>
<keyword evidence="2" id="KW-0805">Transcription regulation</keyword>
<comment type="similarity">
    <text evidence="1">Belongs to the AfsR/DnrI/RedD regulatory family.</text>
</comment>
<dbReference type="RefSeq" id="WP_343981113.1">
    <property type="nucleotide sequence ID" value="NZ_BAAAJG010000013.1"/>
</dbReference>
<dbReference type="SUPFAM" id="SSF48452">
    <property type="entry name" value="TPR-like"/>
    <property type="match status" value="1"/>
</dbReference>
<organism evidence="8 9">
    <name type="scientific">Pseudonocardia aurantiaca</name>
    <dbReference type="NCBI Taxonomy" id="75290"/>
    <lineage>
        <taxon>Bacteria</taxon>
        <taxon>Bacillati</taxon>
        <taxon>Actinomycetota</taxon>
        <taxon>Actinomycetes</taxon>
        <taxon>Pseudonocardiales</taxon>
        <taxon>Pseudonocardiaceae</taxon>
        <taxon>Pseudonocardia</taxon>
    </lineage>
</organism>
<feature type="DNA-binding region" description="OmpR/PhoB-type" evidence="5">
    <location>
        <begin position="1"/>
        <end position="94"/>
    </location>
</feature>
<protein>
    <submittedName>
        <fullName evidence="8">BTAD domain-containing putative transcriptional regulator</fullName>
    </submittedName>
</protein>
<dbReference type="Gene3D" id="3.40.50.300">
    <property type="entry name" value="P-loop containing nucleotide triphosphate hydrolases"/>
    <property type="match status" value="1"/>
</dbReference>
<dbReference type="InterPro" id="IPR036388">
    <property type="entry name" value="WH-like_DNA-bd_sf"/>
</dbReference>
<dbReference type="PANTHER" id="PTHR35807:SF1">
    <property type="entry name" value="TRANSCRIPTIONAL REGULATOR REDD"/>
    <property type="match status" value="1"/>
</dbReference>
<dbReference type="InterPro" id="IPR005158">
    <property type="entry name" value="BTAD"/>
</dbReference>
<dbReference type="SMART" id="SM01043">
    <property type="entry name" value="BTAD"/>
    <property type="match status" value="1"/>
</dbReference>
<dbReference type="InterPro" id="IPR016032">
    <property type="entry name" value="Sig_transdc_resp-reg_C-effctor"/>
</dbReference>
<dbReference type="InterPro" id="IPR011990">
    <property type="entry name" value="TPR-like_helical_dom_sf"/>
</dbReference>
<dbReference type="Gene3D" id="1.25.40.10">
    <property type="entry name" value="Tetratricopeptide repeat domain"/>
    <property type="match status" value="1"/>
</dbReference>
<accession>A0ABW4G178</accession>
<dbReference type="Gene3D" id="1.10.10.10">
    <property type="entry name" value="Winged helix-like DNA-binding domain superfamily/Winged helix DNA-binding domain"/>
    <property type="match status" value="1"/>
</dbReference>
<dbReference type="CDD" id="cd15831">
    <property type="entry name" value="BTAD"/>
    <property type="match status" value="1"/>
</dbReference>
<dbReference type="InterPro" id="IPR041664">
    <property type="entry name" value="AAA_16"/>
</dbReference>
<proteinExistence type="inferred from homology"/>
<gene>
    <name evidence="8" type="ORF">ACFSCY_37415</name>
</gene>
<evidence type="ECO:0000256" key="6">
    <source>
        <dbReference type="SAM" id="MobiDB-lite"/>
    </source>
</evidence>
<keyword evidence="9" id="KW-1185">Reference proteome</keyword>
<feature type="compositionally biased region" description="Basic and acidic residues" evidence="6">
    <location>
        <begin position="591"/>
        <end position="601"/>
    </location>
</feature>
<evidence type="ECO:0000256" key="3">
    <source>
        <dbReference type="ARBA" id="ARBA00023125"/>
    </source>
</evidence>
<evidence type="ECO:0000256" key="2">
    <source>
        <dbReference type="ARBA" id="ARBA00023015"/>
    </source>
</evidence>
<feature type="domain" description="OmpR/PhoB-type" evidence="7">
    <location>
        <begin position="1"/>
        <end position="94"/>
    </location>
</feature>
<dbReference type="Proteomes" id="UP001597145">
    <property type="component" value="Unassembled WGS sequence"/>
</dbReference>
<evidence type="ECO:0000256" key="1">
    <source>
        <dbReference type="ARBA" id="ARBA00005820"/>
    </source>
</evidence>
<feature type="region of interest" description="Disordered" evidence="6">
    <location>
        <begin position="591"/>
        <end position="616"/>
    </location>
</feature>
<dbReference type="PRINTS" id="PR00364">
    <property type="entry name" value="DISEASERSIST"/>
</dbReference>
<evidence type="ECO:0000313" key="8">
    <source>
        <dbReference type="EMBL" id="MFD1535102.1"/>
    </source>
</evidence>
<dbReference type="Pfam" id="PF00486">
    <property type="entry name" value="Trans_reg_C"/>
    <property type="match status" value="1"/>
</dbReference>
<dbReference type="SUPFAM" id="SSF52540">
    <property type="entry name" value="P-loop containing nucleoside triphosphate hydrolases"/>
    <property type="match status" value="1"/>
</dbReference>
<sequence>MTDVVFRVLGSLEVEQSGQVVPIAPGKQRTVLAALLLQANRPVSIAELTETLWDGLPPADGRGTVQKYVMRLRRALAATGTVIHTESDGYRIEVLPGQLDLQRSDALVEQGTQAASGGEPEAAATHLADALHLWRAVPPLMNVASPALHRNEVPRLVEQYLQALELRIDVDLQLGRQAALCGELIGLVRTYPLRERFWAQRMRALYATGRQGEALEAYREVTRLLADELGVDPGPELRAAHAEILRGAGPATTAPSEVHAMPRQLPMAPAGLVGRGAEVERITRTLTSDRAPLVVVSGAPGVGKTSVALHAAHLLAEHYPDGQLYADLRTHGDGLATDVDETLTRFLRALGVPSTALPRRQDEAAATFRTLTADRRFLIVVDDAADPRQVRTLLPGGTTCGVLVTSRHELAGLLVAPGAVPVPLAVLGPAEAADVLGRIVGAERIAAQRDAASELLAVCGGLPLALRVAAARLAMRPHLPISAYLDELRPDPLTALRTDPDGAGVAGALAASYRLLGLDERRLLRLLGIAPVGEITVAVAAILTGGTRQATTAGLEQLAEAGLLERRKRGYHLHPLVGAFARERLVRDEPADDRGRTRRVADLPARPPPRRLDPVL</sequence>
<dbReference type="Pfam" id="PF13191">
    <property type="entry name" value="AAA_16"/>
    <property type="match status" value="1"/>
</dbReference>
<dbReference type="SMART" id="SM00862">
    <property type="entry name" value="Trans_reg_C"/>
    <property type="match status" value="1"/>
</dbReference>
<dbReference type="PANTHER" id="PTHR35807">
    <property type="entry name" value="TRANSCRIPTIONAL REGULATOR REDD-RELATED"/>
    <property type="match status" value="1"/>
</dbReference>
<reference evidence="9" key="1">
    <citation type="journal article" date="2019" name="Int. J. Syst. Evol. Microbiol.">
        <title>The Global Catalogue of Microorganisms (GCM) 10K type strain sequencing project: providing services to taxonomists for standard genome sequencing and annotation.</title>
        <authorList>
            <consortium name="The Broad Institute Genomics Platform"/>
            <consortium name="The Broad Institute Genome Sequencing Center for Infectious Disease"/>
            <person name="Wu L."/>
            <person name="Ma J."/>
        </authorList>
    </citation>
    <scope>NUCLEOTIDE SEQUENCE [LARGE SCALE GENOMIC DNA]</scope>
    <source>
        <strain evidence="9">JCM 12165</strain>
    </source>
</reference>
<name>A0ABW4G178_9PSEU</name>
<dbReference type="InterPro" id="IPR001867">
    <property type="entry name" value="OmpR/PhoB-type_DNA-bd"/>
</dbReference>